<protein>
    <submittedName>
        <fullName evidence="2">Uncharacterized protein</fullName>
    </submittedName>
</protein>
<organism evidence="2 3">
    <name type="scientific">Tetranychus urticae</name>
    <name type="common">Two-spotted spider mite</name>
    <dbReference type="NCBI Taxonomy" id="32264"/>
    <lineage>
        <taxon>Eukaryota</taxon>
        <taxon>Metazoa</taxon>
        <taxon>Ecdysozoa</taxon>
        <taxon>Arthropoda</taxon>
        <taxon>Chelicerata</taxon>
        <taxon>Arachnida</taxon>
        <taxon>Acari</taxon>
        <taxon>Acariformes</taxon>
        <taxon>Trombidiformes</taxon>
        <taxon>Prostigmata</taxon>
        <taxon>Eleutherengona</taxon>
        <taxon>Raphignathae</taxon>
        <taxon>Tetranychoidea</taxon>
        <taxon>Tetranychidae</taxon>
        <taxon>Tetranychus</taxon>
    </lineage>
</organism>
<dbReference type="EnsemblMetazoa" id="tetur211g00010.1">
    <property type="protein sequence ID" value="tetur211g00010.1"/>
    <property type="gene ID" value="tetur211g00010"/>
</dbReference>
<dbReference type="Proteomes" id="UP000015104">
    <property type="component" value="Unassembled WGS sequence"/>
</dbReference>
<evidence type="ECO:0000256" key="1">
    <source>
        <dbReference type="SAM" id="MobiDB-lite"/>
    </source>
</evidence>
<dbReference type="AlphaFoldDB" id="T1KTJ0"/>
<dbReference type="HOGENOM" id="CLU_1327881_0_0_1"/>
<sequence>MSIIYELLEAKLIILNSEFNPDERTTLLRFLDRVERMVQDLDDDIHDLDEIPDAPAPSPVSSPSSSSSNLSSLPSLSSISTLLADPVMAVVRRIEHNTTEILNQVSLNTTNILSNSRDLDDLHEITERIQNRQRGQHLRVMEFISGVENHITDTLDLELERIRNSQNNLANSLVDQSERILNAMAVFDRANNYFIDQLNRLAGHPNI</sequence>
<evidence type="ECO:0000313" key="2">
    <source>
        <dbReference type="EnsemblMetazoa" id="tetur211g00010.1"/>
    </source>
</evidence>
<name>T1KTJ0_TETUR</name>
<reference evidence="3" key="1">
    <citation type="submission" date="2011-08" db="EMBL/GenBank/DDBJ databases">
        <authorList>
            <person name="Rombauts S."/>
        </authorList>
    </citation>
    <scope>NUCLEOTIDE SEQUENCE</scope>
    <source>
        <strain evidence="3">London</strain>
    </source>
</reference>
<dbReference type="EMBL" id="CAEY01000530">
    <property type="status" value="NOT_ANNOTATED_CDS"/>
    <property type="molecule type" value="Genomic_DNA"/>
</dbReference>
<accession>T1KTJ0</accession>
<feature type="compositionally biased region" description="Low complexity" evidence="1">
    <location>
        <begin position="61"/>
        <end position="71"/>
    </location>
</feature>
<feature type="region of interest" description="Disordered" evidence="1">
    <location>
        <begin position="47"/>
        <end position="71"/>
    </location>
</feature>
<evidence type="ECO:0000313" key="3">
    <source>
        <dbReference type="Proteomes" id="UP000015104"/>
    </source>
</evidence>
<reference evidence="2" key="2">
    <citation type="submission" date="2015-06" db="UniProtKB">
        <authorList>
            <consortium name="EnsemblMetazoa"/>
        </authorList>
    </citation>
    <scope>IDENTIFICATION</scope>
</reference>
<keyword evidence="3" id="KW-1185">Reference proteome</keyword>
<proteinExistence type="predicted"/>